<sequence>MMRCGLDEAGRGPLAGPVCAAAVILNEDFPFEVLNDSKKLSEKKREEARKLIVTQALAWGIGWASAAEIDTINILQASLLAMERAYDVMISTLKKSDRAILCSEAVVDGLYAPHLPVPCKAIVKADALVPEVMAASILAKTARDRMMERYGWIYPEYGYEQHKGYPTKLHRARIVLYGPSPIQRMSFSIGPEQSLFLLS</sequence>
<evidence type="ECO:0000256" key="6">
    <source>
        <dbReference type="ARBA" id="ARBA00012180"/>
    </source>
</evidence>
<dbReference type="eggNOG" id="COG0164">
    <property type="taxonomic scope" value="Bacteria"/>
</dbReference>
<dbReference type="GO" id="GO:0003723">
    <property type="term" value="F:RNA binding"/>
    <property type="evidence" value="ECO:0007669"/>
    <property type="project" value="UniProtKB-UniRule"/>
</dbReference>
<dbReference type="AlphaFoldDB" id="F8EXF9"/>
<keyword evidence="10 14" id="KW-0479">Metal-binding</keyword>
<keyword evidence="9 14" id="KW-0540">Nuclease</keyword>
<feature type="binding site" evidence="14 15">
    <location>
        <position position="108"/>
    </location>
    <ligand>
        <name>a divalent metal cation</name>
        <dbReference type="ChEBI" id="CHEBI:60240"/>
    </ligand>
</feature>
<dbReference type="InterPro" id="IPR012337">
    <property type="entry name" value="RNaseH-like_sf"/>
</dbReference>
<evidence type="ECO:0000256" key="4">
    <source>
        <dbReference type="ARBA" id="ARBA00004496"/>
    </source>
</evidence>
<keyword evidence="11 14" id="KW-0255">Endonuclease</keyword>
<dbReference type="Gene3D" id="3.30.420.10">
    <property type="entry name" value="Ribonuclease H-like superfamily/Ribonuclease H"/>
    <property type="match status" value="1"/>
</dbReference>
<dbReference type="HOGENOM" id="CLU_036532_3_1_12"/>
<dbReference type="GO" id="GO:0043137">
    <property type="term" value="P:DNA replication, removal of RNA primer"/>
    <property type="evidence" value="ECO:0007669"/>
    <property type="project" value="TreeGrafter"/>
</dbReference>
<comment type="subcellular location">
    <subcellularLocation>
        <location evidence="4 14">Cytoplasm</location>
    </subcellularLocation>
</comment>
<keyword evidence="19" id="KW-1185">Reference proteome</keyword>
<gene>
    <name evidence="14" type="primary">rnhB</name>
    <name evidence="18" type="ordered locus">Spica_1037</name>
</gene>
<evidence type="ECO:0000313" key="18">
    <source>
        <dbReference type="EMBL" id="AEJ19186.1"/>
    </source>
</evidence>
<keyword evidence="12 14" id="KW-0378">Hydrolase</keyword>
<evidence type="ECO:0000256" key="11">
    <source>
        <dbReference type="ARBA" id="ARBA00022759"/>
    </source>
</evidence>
<dbReference type="HAMAP" id="MF_00052_B">
    <property type="entry name" value="RNase_HII_B"/>
    <property type="match status" value="1"/>
</dbReference>
<dbReference type="GO" id="GO:0032299">
    <property type="term" value="C:ribonuclease H2 complex"/>
    <property type="evidence" value="ECO:0007669"/>
    <property type="project" value="TreeGrafter"/>
</dbReference>
<dbReference type="GO" id="GO:0004523">
    <property type="term" value="F:RNA-DNA hybrid ribonuclease activity"/>
    <property type="evidence" value="ECO:0007669"/>
    <property type="project" value="UniProtKB-UniRule"/>
</dbReference>
<dbReference type="EMBL" id="CP002868">
    <property type="protein sequence ID" value="AEJ19186.1"/>
    <property type="molecule type" value="Genomic_DNA"/>
</dbReference>
<evidence type="ECO:0000256" key="9">
    <source>
        <dbReference type="ARBA" id="ARBA00022722"/>
    </source>
</evidence>
<evidence type="ECO:0000256" key="13">
    <source>
        <dbReference type="ARBA" id="ARBA00023211"/>
    </source>
</evidence>
<accession>F8EXF9</accession>
<protein>
    <recommendedName>
        <fullName evidence="7 14">Ribonuclease HII</fullName>
        <shortName evidence="14">RNase HII</shortName>
        <ecNumber evidence="6 14">3.1.26.4</ecNumber>
    </recommendedName>
</protein>
<evidence type="ECO:0000256" key="7">
    <source>
        <dbReference type="ARBA" id="ARBA00019179"/>
    </source>
</evidence>
<dbReference type="InterPro" id="IPR001352">
    <property type="entry name" value="RNase_HII/HIII"/>
</dbReference>
<dbReference type="STRING" id="744872.Spica_1037"/>
<dbReference type="CDD" id="cd07182">
    <property type="entry name" value="RNase_HII_bacteria_HII_like"/>
    <property type="match status" value="1"/>
</dbReference>
<proteinExistence type="inferred from homology"/>
<dbReference type="Proteomes" id="UP000000503">
    <property type="component" value="Chromosome"/>
</dbReference>
<feature type="binding site" evidence="14 15">
    <location>
        <position position="8"/>
    </location>
    <ligand>
        <name>a divalent metal cation</name>
        <dbReference type="ChEBI" id="CHEBI:60240"/>
    </ligand>
</feature>
<evidence type="ECO:0000256" key="3">
    <source>
        <dbReference type="ARBA" id="ARBA00004065"/>
    </source>
</evidence>
<organism evidence="18 19">
    <name type="scientific">Gracilinema caldarium (strain ATCC 51460 / DSM 7334 / H1)</name>
    <name type="common">Treponema caldarium</name>
    <dbReference type="NCBI Taxonomy" id="744872"/>
    <lineage>
        <taxon>Bacteria</taxon>
        <taxon>Pseudomonadati</taxon>
        <taxon>Spirochaetota</taxon>
        <taxon>Spirochaetia</taxon>
        <taxon>Spirochaetales</taxon>
        <taxon>Breznakiellaceae</taxon>
        <taxon>Gracilinema</taxon>
    </lineage>
</organism>
<dbReference type="InterPro" id="IPR036397">
    <property type="entry name" value="RNaseH_sf"/>
</dbReference>
<name>F8EXF9_GRAC1</name>
<keyword evidence="13 14" id="KW-0464">Manganese</keyword>
<evidence type="ECO:0000259" key="17">
    <source>
        <dbReference type="PROSITE" id="PS51975"/>
    </source>
</evidence>
<evidence type="ECO:0000256" key="16">
    <source>
        <dbReference type="RuleBase" id="RU003515"/>
    </source>
</evidence>
<feature type="binding site" evidence="14 15">
    <location>
        <position position="7"/>
    </location>
    <ligand>
        <name>a divalent metal cation</name>
        <dbReference type="ChEBI" id="CHEBI:60240"/>
    </ligand>
</feature>
<dbReference type="GO" id="GO:0030145">
    <property type="term" value="F:manganese ion binding"/>
    <property type="evidence" value="ECO:0007669"/>
    <property type="project" value="UniProtKB-UniRule"/>
</dbReference>
<evidence type="ECO:0000256" key="2">
    <source>
        <dbReference type="ARBA" id="ARBA00001946"/>
    </source>
</evidence>
<evidence type="ECO:0000256" key="8">
    <source>
        <dbReference type="ARBA" id="ARBA00022490"/>
    </source>
</evidence>
<evidence type="ECO:0000256" key="10">
    <source>
        <dbReference type="ARBA" id="ARBA00022723"/>
    </source>
</evidence>
<reference evidence="19" key="1">
    <citation type="journal article" date="2013" name="Stand. Genomic Sci.">
        <title>Genome sequence of the thermophilic fresh-water bacterium Spirochaeta caldaria type strain (H1(T)), reclassification of Spirochaeta caldaria, Spirochaeta stenostrepta, and Spirochaeta zuelzerae in the genus Treponema as Treponema caldaria comb. nov., Treponema stenostrepta comb. nov., and Treponema zuelzerae comb. nov., and emendation of the genus Treponema.</title>
        <authorList>
            <person name="Abt B."/>
            <person name="Goker M."/>
            <person name="Scheuner C."/>
            <person name="Han C."/>
            <person name="Lu M."/>
            <person name="Misra M."/>
            <person name="Lapidus A."/>
            <person name="Nolan M."/>
            <person name="Lucas S."/>
            <person name="Hammon N."/>
            <person name="Deshpande S."/>
            <person name="Cheng J.F."/>
            <person name="Tapia R."/>
            <person name="Goodwin L.A."/>
            <person name="Pitluck S."/>
            <person name="Liolios K."/>
            <person name="Pagani I."/>
            <person name="Ivanova N."/>
            <person name="Mavromatis K."/>
            <person name="Mikhailova N."/>
            <person name="Huntemann M."/>
            <person name="Pati A."/>
            <person name="Chen A."/>
            <person name="Palaniappan K."/>
            <person name="Land M."/>
            <person name="Hauser L."/>
            <person name="Jeffries C.D."/>
            <person name="Rohde M."/>
            <person name="Spring S."/>
            <person name="Gronow S."/>
            <person name="Detter J.C."/>
            <person name="Bristow J."/>
            <person name="Eisen J.A."/>
            <person name="Markowitz V."/>
            <person name="Hugenholtz P."/>
            <person name="Kyrpides N.C."/>
            <person name="Woyke T."/>
            <person name="Klenk H.P."/>
        </authorList>
    </citation>
    <scope>NUCLEOTIDE SEQUENCE</scope>
    <source>
        <strain evidence="19">ATCC 51460 / DSM 7334 / H1</strain>
    </source>
</reference>
<evidence type="ECO:0000256" key="1">
    <source>
        <dbReference type="ARBA" id="ARBA00000077"/>
    </source>
</evidence>
<dbReference type="NCBIfam" id="NF000595">
    <property type="entry name" value="PRK00015.1-3"/>
    <property type="match status" value="1"/>
</dbReference>
<dbReference type="PANTHER" id="PTHR10954:SF18">
    <property type="entry name" value="RIBONUCLEASE HII"/>
    <property type="match status" value="1"/>
</dbReference>
<comment type="function">
    <text evidence="3 14 16">Endonuclease that specifically degrades the RNA of RNA-DNA hybrids.</text>
</comment>
<evidence type="ECO:0000256" key="12">
    <source>
        <dbReference type="ARBA" id="ARBA00022801"/>
    </source>
</evidence>
<comment type="cofactor">
    <cofactor evidence="14 15">
        <name>Mn(2+)</name>
        <dbReference type="ChEBI" id="CHEBI:29035"/>
    </cofactor>
    <cofactor evidence="14 15">
        <name>Mg(2+)</name>
        <dbReference type="ChEBI" id="CHEBI:18420"/>
    </cofactor>
    <text evidence="14 15">Manganese or magnesium. Binds 1 divalent metal ion per monomer in the absence of substrate. May bind a second metal ion after substrate binding.</text>
</comment>
<evidence type="ECO:0000256" key="14">
    <source>
        <dbReference type="HAMAP-Rule" id="MF_00052"/>
    </source>
</evidence>
<dbReference type="InterPro" id="IPR024567">
    <property type="entry name" value="RNase_HII/HIII_dom"/>
</dbReference>
<evidence type="ECO:0000256" key="5">
    <source>
        <dbReference type="ARBA" id="ARBA00007383"/>
    </source>
</evidence>
<dbReference type="GO" id="GO:0005737">
    <property type="term" value="C:cytoplasm"/>
    <property type="evidence" value="ECO:0007669"/>
    <property type="project" value="UniProtKB-SubCell"/>
</dbReference>
<evidence type="ECO:0000256" key="15">
    <source>
        <dbReference type="PROSITE-ProRule" id="PRU01319"/>
    </source>
</evidence>
<dbReference type="GO" id="GO:0006298">
    <property type="term" value="P:mismatch repair"/>
    <property type="evidence" value="ECO:0007669"/>
    <property type="project" value="TreeGrafter"/>
</dbReference>
<dbReference type="EC" id="3.1.26.4" evidence="6 14"/>
<keyword evidence="8 14" id="KW-0963">Cytoplasm</keyword>
<dbReference type="InterPro" id="IPR022898">
    <property type="entry name" value="RNase_HII"/>
</dbReference>
<evidence type="ECO:0000313" key="19">
    <source>
        <dbReference type="Proteomes" id="UP000000503"/>
    </source>
</evidence>
<comment type="catalytic activity">
    <reaction evidence="1 14 15 16">
        <text>Endonucleolytic cleavage to 5'-phosphomonoester.</text>
        <dbReference type="EC" id="3.1.26.4"/>
    </reaction>
</comment>
<dbReference type="SUPFAM" id="SSF53098">
    <property type="entry name" value="Ribonuclease H-like"/>
    <property type="match status" value="1"/>
</dbReference>
<dbReference type="KEGG" id="scd:Spica_1037"/>
<comment type="cofactor">
    <cofactor evidence="2">
        <name>Mg(2+)</name>
        <dbReference type="ChEBI" id="CHEBI:18420"/>
    </cofactor>
</comment>
<dbReference type="PROSITE" id="PS51975">
    <property type="entry name" value="RNASE_H_2"/>
    <property type="match status" value="1"/>
</dbReference>
<feature type="domain" description="RNase H type-2" evidence="17">
    <location>
        <begin position="1"/>
        <end position="199"/>
    </location>
</feature>
<dbReference type="Pfam" id="PF01351">
    <property type="entry name" value="RNase_HII"/>
    <property type="match status" value="1"/>
</dbReference>
<dbReference type="PANTHER" id="PTHR10954">
    <property type="entry name" value="RIBONUCLEASE H2 SUBUNIT A"/>
    <property type="match status" value="1"/>
</dbReference>
<comment type="similarity">
    <text evidence="5 14 16">Belongs to the RNase HII family.</text>
</comment>